<proteinExistence type="predicted"/>
<comment type="caution">
    <text evidence="1">The sequence shown here is derived from an EMBL/GenBank/DDBJ whole genome shotgun (WGS) entry which is preliminary data.</text>
</comment>
<dbReference type="PANTHER" id="PTHR30469:SF12">
    <property type="entry name" value="MULTIDRUG RESISTANCE PROTEIN MDTA"/>
    <property type="match status" value="1"/>
</dbReference>
<dbReference type="EMBL" id="JBEVCJ010000004">
    <property type="protein sequence ID" value="MET1254599.1"/>
    <property type="molecule type" value="Genomic_DNA"/>
</dbReference>
<evidence type="ECO:0000313" key="2">
    <source>
        <dbReference type="Proteomes" id="UP001548189"/>
    </source>
</evidence>
<dbReference type="Proteomes" id="UP001548189">
    <property type="component" value="Unassembled WGS sequence"/>
</dbReference>
<accession>A0ABV2BRN7</accession>
<keyword evidence="2" id="KW-1185">Reference proteome</keyword>
<dbReference type="Gene3D" id="1.10.287.470">
    <property type="entry name" value="Helix hairpin bin"/>
    <property type="match status" value="1"/>
</dbReference>
<reference evidence="1 2" key="1">
    <citation type="submission" date="2024-06" db="EMBL/GenBank/DDBJ databases">
        <authorList>
            <person name="Li F."/>
        </authorList>
    </citation>
    <scope>NUCLEOTIDE SEQUENCE [LARGE SCALE GENOMIC DNA]</scope>
    <source>
        <strain evidence="1 2">GXAS 311</strain>
    </source>
</reference>
<dbReference type="SUPFAM" id="SSF111369">
    <property type="entry name" value="HlyD-like secretion proteins"/>
    <property type="match status" value="1"/>
</dbReference>
<organism evidence="1 2">
    <name type="scientific">Aliikangiella maris</name>
    <dbReference type="NCBI Taxonomy" id="3162458"/>
    <lineage>
        <taxon>Bacteria</taxon>
        <taxon>Pseudomonadati</taxon>
        <taxon>Pseudomonadota</taxon>
        <taxon>Gammaproteobacteria</taxon>
        <taxon>Oceanospirillales</taxon>
        <taxon>Pleioneaceae</taxon>
        <taxon>Aliikangiella</taxon>
    </lineage>
</organism>
<evidence type="ECO:0000313" key="1">
    <source>
        <dbReference type="EMBL" id="MET1254599.1"/>
    </source>
</evidence>
<dbReference type="PANTHER" id="PTHR30469">
    <property type="entry name" value="MULTIDRUG RESISTANCE PROTEIN MDTA"/>
    <property type="match status" value="1"/>
</dbReference>
<sequence length="421" mass="46396">MVIKKNFLIGVIVIIVCSAGVSLMFANKPKPPKKPVDDVAPLVDVFIPQKQSVTFEIKVHGVISPRTETTLVSEVSGVVQSVSNNFVVGGFFRKGEILLQIESTDYQVAVEQAKARLAGEQAKLAQEKARTEQAKKEWDLSGRSRDTAPLLALREPFLQEAQANVLSAQADLKKAEQKLARTVIRAPYDGMVKNKLADVGQFVATGTQLGTTFAIDYAEVRLPLTAQELAFINIPKIKQHMAQNSGTQASGSKVTLIAEYAGETRQWPARLVRMEGVVDERSRVHYAVAQIADPYSLLSDHSSQPPLSIGTFVSAIIEGRTEKDLYKIPREAFKDLTNILVSDKDERLYQRHLNVVRADANYVYVREGLQTGDQVIMTAIESPVQGMPLRVSISENDRTVIENKNSTAANNVVKEKNIVSQ</sequence>
<name>A0ABV2BRN7_9GAMM</name>
<dbReference type="Gene3D" id="2.40.30.170">
    <property type="match status" value="1"/>
</dbReference>
<dbReference type="Pfam" id="PF25973">
    <property type="entry name" value="BSH_CzcB"/>
    <property type="match status" value="1"/>
</dbReference>
<dbReference type="NCBIfam" id="TIGR01730">
    <property type="entry name" value="RND_mfp"/>
    <property type="match status" value="1"/>
</dbReference>
<dbReference type="Gene3D" id="2.40.420.20">
    <property type="match status" value="1"/>
</dbReference>
<dbReference type="InterPro" id="IPR006143">
    <property type="entry name" value="RND_pump_MFP"/>
</dbReference>
<protein>
    <submittedName>
        <fullName evidence="1">Efflux RND transporter periplasmic adaptor subunit</fullName>
    </submittedName>
</protein>
<dbReference type="InterPro" id="IPR058647">
    <property type="entry name" value="BSH_CzcB-like"/>
</dbReference>
<gene>
    <name evidence="1" type="ORF">ABVT43_05615</name>
</gene>
<dbReference type="Gene3D" id="2.40.50.100">
    <property type="match status" value="1"/>
</dbReference>